<dbReference type="Proteomes" id="UP000789405">
    <property type="component" value="Unassembled WGS sequence"/>
</dbReference>
<name>A0A9N9NLK3_9GLOM</name>
<sequence length="120" mass="12651">KLPGSVNVTAITNATLTPDPVKPNETVKVVGSTKLLVDTTDEALFTVEFYDSNNEPIEGGGGFTENLCTPQCPTNYYQIDFTTKAPPKLPSNYSIVIAVSGNKVPHKVITACGFASVSSG</sequence>
<dbReference type="EMBL" id="CAJVPY010013847">
    <property type="protein sequence ID" value="CAG8743104.1"/>
    <property type="molecule type" value="Genomic_DNA"/>
</dbReference>
<organism evidence="1 2">
    <name type="scientific">Dentiscutata erythropus</name>
    <dbReference type="NCBI Taxonomy" id="1348616"/>
    <lineage>
        <taxon>Eukaryota</taxon>
        <taxon>Fungi</taxon>
        <taxon>Fungi incertae sedis</taxon>
        <taxon>Mucoromycota</taxon>
        <taxon>Glomeromycotina</taxon>
        <taxon>Glomeromycetes</taxon>
        <taxon>Diversisporales</taxon>
        <taxon>Gigasporaceae</taxon>
        <taxon>Dentiscutata</taxon>
    </lineage>
</organism>
<evidence type="ECO:0000313" key="2">
    <source>
        <dbReference type="Proteomes" id="UP000789405"/>
    </source>
</evidence>
<accession>A0A9N9NLK3</accession>
<comment type="caution">
    <text evidence="1">The sequence shown here is derived from an EMBL/GenBank/DDBJ whole genome shotgun (WGS) entry which is preliminary data.</text>
</comment>
<dbReference type="OrthoDB" id="2392981at2759"/>
<protein>
    <submittedName>
        <fullName evidence="1">17930_t:CDS:1</fullName>
    </submittedName>
</protein>
<dbReference type="AlphaFoldDB" id="A0A9N9NLK3"/>
<keyword evidence="2" id="KW-1185">Reference proteome</keyword>
<proteinExistence type="predicted"/>
<reference evidence="1" key="1">
    <citation type="submission" date="2021-06" db="EMBL/GenBank/DDBJ databases">
        <authorList>
            <person name="Kallberg Y."/>
            <person name="Tangrot J."/>
            <person name="Rosling A."/>
        </authorList>
    </citation>
    <scope>NUCLEOTIDE SEQUENCE</scope>
    <source>
        <strain evidence="1">MA453B</strain>
    </source>
</reference>
<gene>
    <name evidence="1" type="ORF">DERYTH_LOCUS16180</name>
</gene>
<feature type="non-terminal residue" evidence="1">
    <location>
        <position position="1"/>
    </location>
</feature>
<evidence type="ECO:0000313" key="1">
    <source>
        <dbReference type="EMBL" id="CAG8743104.1"/>
    </source>
</evidence>